<proteinExistence type="predicted"/>
<organism evidence="2 3">
    <name type="scientific">Flavobacterium magnum</name>
    <dbReference type="NCBI Taxonomy" id="2162713"/>
    <lineage>
        <taxon>Bacteria</taxon>
        <taxon>Pseudomonadati</taxon>
        <taxon>Bacteroidota</taxon>
        <taxon>Flavobacteriia</taxon>
        <taxon>Flavobacteriales</taxon>
        <taxon>Flavobacteriaceae</taxon>
        <taxon>Flavobacterium</taxon>
    </lineage>
</organism>
<protein>
    <submittedName>
        <fullName evidence="2">DoxX protein</fullName>
    </submittedName>
</protein>
<keyword evidence="1" id="KW-1133">Transmembrane helix</keyword>
<keyword evidence="1" id="KW-0472">Membrane</keyword>
<evidence type="ECO:0000313" key="3">
    <source>
        <dbReference type="Proteomes" id="UP000244193"/>
    </source>
</evidence>
<sequence>MKVKNIIRIVLNLILGGMLLYGGIMKFARPMPSPTEIVEKVQQGGQVAPTIEALQIKNYIFGMKQTGFFWEFLGIVELAGGIMLISQVFSGIGALIALPVILNIFLFHLFLERDETGELIETGGLLLINLILISFTYRVWRPLLYDRKILNAG</sequence>
<feature type="transmembrane region" description="Helical" evidence="1">
    <location>
        <begin position="67"/>
        <end position="86"/>
    </location>
</feature>
<name>A0A2S0RAU6_9FLAO</name>
<dbReference type="KEGG" id="fmg:HYN48_00400"/>
<feature type="transmembrane region" description="Helical" evidence="1">
    <location>
        <begin position="123"/>
        <end position="140"/>
    </location>
</feature>
<dbReference type="Proteomes" id="UP000244193">
    <property type="component" value="Chromosome"/>
</dbReference>
<dbReference type="EMBL" id="CP028811">
    <property type="protein sequence ID" value="AWA28665.1"/>
    <property type="molecule type" value="Genomic_DNA"/>
</dbReference>
<dbReference type="RefSeq" id="WP_108369257.1">
    <property type="nucleotide sequence ID" value="NZ_CP028811.1"/>
</dbReference>
<keyword evidence="1" id="KW-0812">Transmembrane</keyword>
<evidence type="ECO:0000256" key="1">
    <source>
        <dbReference type="SAM" id="Phobius"/>
    </source>
</evidence>
<feature type="transmembrane region" description="Helical" evidence="1">
    <location>
        <begin position="6"/>
        <end position="24"/>
    </location>
</feature>
<evidence type="ECO:0000313" key="2">
    <source>
        <dbReference type="EMBL" id="AWA28665.1"/>
    </source>
</evidence>
<keyword evidence="3" id="KW-1185">Reference proteome</keyword>
<accession>A0A2S0RAU6</accession>
<reference evidence="2 3" key="1">
    <citation type="submission" date="2018-04" db="EMBL/GenBank/DDBJ databases">
        <title>Genome sequencing of Flavobacterium sp. HYN0048.</title>
        <authorList>
            <person name="Yi H."/>
            <person name="Baek C."/>
        </authorList>
    </citation>
    <scope>NUCLEOTIDE SEQUENCE [LARGE SCALE GENOMIC DNA]</scope>
    <source>
        <strain evidence="2 3">HYN0048</strain>
    </source>
</reference>
<gene>
    <name evidence="2" type="ORF">HYN48_00400</name>
</gene>
<dbReference type="AlphaFoldDB" id="A0A2S0RAU6"/>
<dbReference type="OrthoDB" id="5524812at2"/>
<feature type="transmembrane region" description="Helical" evidence="1">
    <location>
        <begin position="92"/>
        <end position="111"/>
    </location>
</feature>